<proteinExistence type="predicted"/>
<accession>A0A5J4YXB6</accession>
<dbReference type="InterPro" id="IPR036273">
    <property type="entry name" value="CRAL/TRIO_N_dom_sf"/>
</dbReference>
<feature type="domain" description="CRAL-TRIO" evidence="2">
    <location>
        <begin position="434"/>
        <end position="594"/>
    </location>
</feature>
<feature type="compositionally biased region" description="Low complexity" evidence="1">
    <location>
        <begin position="21"/>
        <end position="30"/>
    </location>
</feature>
<dbReference type="SUPFAM" id="SSF52087">
    <property type="entry name" value="CRAL/TRIO domain"/>
    <property type="match status" value="1"/>
</dbReference>
<dbReference type="SMART" id="SM00516">
    <property type="entry name" value="SEC14"/>
    <property type="match status" value="1"/>
</dbReference>
<evidence type="ECO:0000256" key="1">
    <source>
        <dbReference type="SAM" id="MobiDB-lite"/>
    </source>
</evidence>
<protein>
    <submittedName>
        <fullName evidence="3">Alpha-tocopherol transfer protein-like</fullName>
    </submittedName>
</protein>
<feature type="compositionally biased region" description="Basic and acidic residues" evidence="1">
    <location>
        <begin position="279"/>
        <end position="289"/>
    </location>
</feature>
<feature type="compositionally biased region" description="Basic and acidic residues" evidence="1">
    <location>
        <begin position="181"/>
        <end position="202"/>
    </location>
</feature>
<dbReference type="SUPFAM" id="SSF46938">
    <property type="entry name" value="CRAL/TRIO N-terminal domain"/>
    <property type="match status" value="1"/>
</dbReference>
<dbReference type="GO" id="GO:1902936">
    <property type="term" value="F:phosphatidylinositol bisphosphate binding"/>
    <property type="evidence" value="ECO:0007669"/>
    <property type="project" value="TreeGrafter"/>
</dbReference>
<dbReference type="GO" id="GO:0016020">
    <property type="term" value="C:membrane"/>
    <property type="evidence" value="ECO:0007669"/>
    <property type="project" value="TreeGrafter"/>
</dbReference>
<dbReference type="OrthoDB" id="1434354at2759"/>
<dbReference type="CDD" id="cd00170">
    <property type="entry name" value="SEC14"/>
    <property type="match status" value="1"/>
</dbReference>
<keyword evidence="4" id="KW-1185">Reference proteome</keyword>
<dbReference type="InterPro" id="IPR001251">
    <property type="entry name" value="CRAL-TRIO_dom"/>
</dbReference>
<feature type="compositionally biased region" description="Basic and acidic residues" evidence="1">
    <location>
        <begin position="218"/>
        <end position="228"/>
    </location>
</feature>
<dbReference type="EMBL" id="VRMN01000004">
    <property type="protein sequence ID" value="KAA8495107.1"/>
    <property type="molecule type" value="Genomic_DNA"/>
</dbReference>
<dbReference type="PANTHER" id="PTHR10174:SF208">
    <property type="entry name" value="CRAL-TRIO DOMAIN-CONTAINING PROTEIN DDB_G0278031"/>
    <property type="match status" value="1"/>
</dbReference>
<dbReference type="InterPro" id="IPR036865">
    <property type="entry name" value="CRAL-TRIO_dom_sf"/>
</dbReference>
<evidence type="ECO:0000313" key="3">
    <source>
        <dbReference type="EMBL" id="KAA8495107.1"/>
    </source>
</evidence>
<name>A0A5J4YXB6_PORPP</name>
<dbReference type="Gene3D" id="3.40.525.10">
    <property type="entry name" value="CRAL-TRIO lipid binding domain"/>
    <property type="match status" value="1"/>
</dbReference>
<evidence type="ECO:0000259" key="2">
    <source>
        <dbReference type="PROSITE" id="PS50191"/>
    </source>
</evidence>
<dbReference type="PROSITE" id="PS50191">
    <property type="entry name" value="CRAL_TRIO"/>
    <property type="match status" value="1"/>
</dbReference>
<feature type="region of interest" description="Disordered" evidence="1">
    <location>
        <begin position="20"/>
        <end position="154"/>
    </location>
</feature>
<feature type="region of interest" description="Disordered" evidence="1">
    <location>
        <begin position="168"/>
        <end position="232"/>
    </location>
</feature>
<feature type="region of interest" description="Disordered" evidence="1">
    <location>
        <begin position="268"/>
        <end position="289"/>
    </location>
</feature>
<dbReference type="AlphaFoldDB" id="A0A5J4YXB6"/>
<comment type="caution">
    <text evidence="3">The sequence shown here is derived from an EMBL/GenBank/DDBJ whole genome shotgun (WGS) entry which is preliminary data.</text>
</comment>
<organism evidence="3 4">
    <name type="scientific">Porphyridium purpureum</name>
    <name type="common">Red alga</name>
    <name type="synonym">Porphyridium cruentum</name>
    <dbReference type="NCBI Taxonomy" id="35688"/>
    <lineage>
        <taxon>Eukaryota</taxon>
        <taxon>Rhodophyta</taxon>
        <taxon>Bangiophyceae</taxon>
        <taxon>Porphyridiales</taxon>
        <taxon>Porphyridiaceae</taxon>
        <taxon>Porphyridium</taxon>
    </lineage>
</organism>
<dbReference type="Pfam" id="PF00650">
    <property type="entry name" value="CRAL_TRIO"/>
    <property type="match status" value="1"/>
</dbReference>
<reference evidence="4" key="1">
    <citation type="journal article" date="2019" name="Nat. Commun.">
        <title>Expansion of phycobilisome linker gene families in mesophilic red algae.</title>
        <authorList>
            <person name="Lee J."/>
            <person name="Kim D."/>
            <person name="Bhattacharya D."/>
            <person name="Yoon H.S."/>
        </authorList>
    </citation>
    <scope>NUCLEOTIDE SEQUENCE [LARGE SCALE GENOMIC DNA]</scope>
    <source>
        <strain evidence="4">CCMP 1328</strain>
    </source>
</reference>
<gene>
    <name evidence="3" type="ORF">FVE85_3348</name>
</gene>
<dbReference type="Proteomes" id="UP000324585">
    <property type="component" value="Unassembled WGS sequence"/>
</dbReference>
<evidence type="ECO:0000313" key="4">
    <source>
        <dbReference type="Proteomes" id="UP000324585"/>
    </source>
</evidence>
<sequence length="607" mass="68161">MPRSVPVQSLSELVAENQLTSSSVSNNSVSHNAALARKSPKPAHVKVTFALPTHDTRGPVPTSPLDLDNKSGGVVKPTVRPSKIVGGSTTRYAEASDRLPRNSSGKQSMEKSPTFSAGKLVTSDLTTPPYDGSDTFSQAHDFSQVDENDSLGSSVDLEGRLRKRFSDTNLMRAAGVSSEQQQRENRDRGDEMRNRDCKDPEKSGGGPTSHPKRPSSRTHGDPSDRLRASGELGFRTRLPLAFSRQRRHDANEEVAALIDADSVLSAGQRATHGMTSRSAKSDKSGTKNGKKDVYVHVDHLAGKDPVLRGSNAQDGGTSRIKTWFGGARRVSGSSGNSDDDGHQDELCEDDLLDTSLLWSEDARNNPPPDDVLNSLLIELRRKMHPTAERLDLSDEDLKLFLRNRNWQVRPALALLKQYSKWYARFDLTPTLLTVDRVKNMLLEALIMSPPDMRTRKGNRIMFMRPGRYFPKTMDLTLLMEASAYIYERVCAEEEIQQTGFTFMADMRDWTWDNFSVKYAAAWFHQMQFRFPVPLSSWLMVDTPPWFSRVWSIIRPMMSAKFASKWEFYTRDTILEAIDADNLPEDMGGTYNIDMEQYVIWRQSVEDG</sequence>
<feature type="compositionally biased region" description="Polar residues" evidence="1">
    <location>
        <begin position="101"/>
        <end position="115"/>
    </location>
</feature>
<dbReference type="PANTHER" id="PTHR10174">
    <property type="entry name" value="ALPHA-TOCOPHEROL TRANSFER PROTEIN-RELATED"/>
    <property type="match status" value="1"/>
</dbReference>